<evidence type="ECO:0000256" key="1">
    <source>
        <dbReference type="SAM" id="Coils"/>
    </source>
</evidence>
<accession>A0A5B8VH49</accession>
<feature type="coiled-coil region" evidence="1">
    <location>
        <begin position="670"/>
        <end position="708"/>
    </location>
</feature>
<dbReference type="OrthoDB" id="9807669at2"/>
<dbReference type="PROSITE" id="PS51688">
    <property type="entry name" value="ICA"/>
    <property type="match status" value="1"/>
</dbReference>
<evidence type="ECO:0000313" key="4">
    <source>
        <dbReference type="EMBL" id="QEC69638.1"/>
    </source>
</evidence>
<dbReference type="EMBL" id="CP042435">
    <property type="protein sequence ID" value="QEC69638.1"/>
    <property type="molecule type" value="Genomic_DNA"/>
</dbReference>
<dbReference type="KEGG" id="pgin:FRZ67_20890"/>
<dbReference type="InterPro" id="IPR011049">
    <property type="entry name" value="Serralysin-like_metalloprot_C"/>
</dbReference>
<sequence>MKTKFTFLSIIVIIVISSNTSAQNVFPSTGRVGIYTTSPATSLQVRGGARIGSTTNYTSIDSATGNLSFVGNAAYKVAGNKYAFQFSGNSNYGLFFNSTNVQYEFRNGSAVPVFYVNANSGNGVFNGTLKVGAYTLPATDGTNGQVLKTNGAGALAWSNDNSSGGGNAWSLTGNAGTDPSINFIGTTDAQSLVFKVNGFRAGLIDYSTCCSGTRNTAFGQIALNFVTAGADNTAVGYGTLYTNTTGNQNAAYGKYALFNNNADNNTAIGFNAMFFNTTGINNTASGSVALQNNTTGQQNTANGFAALASNSTGSYNIAVGSAALNSNTTGIWNSANGSYALYLNTTGYNNTASGGNALYNNNGTDNTANGYNALYSNTSGFGNTAIGSGCLYNNTSGSLNTAAGIEALNFNTTGGSNTAFGYEALLTNTTGNSNTAVGHGTLISNTSGSLNTALGYECLNWNTVGKINTAIGNTSMYNNTTGNNNVGIGYFTLFSNKTGSNNIGIGTQAGLSVENLSYTIAIGAYSDAAASNQVRIGSVGDPLADPTSIGGKVSWSTLSDGRVKKNIRDNVPGLLFINKLKPITYNIDNKAIDQIVQRPVIKNKNSVEMKLSADELATANENAKTIYTGFVAQDVEKAAKSLNYDFSGVDAAKNDKDLYGLRYAEFVVPLVKAVQELSKMNDDKDKKINEQDEKINDLQKQIDELKALITSSQPQTIKQQSAVISNASLEQNIPNPFANTTTINYTLPQTNSIAQIIIRDKTGKNLKTIDVSGSGKGSLKVDATTLASGAYSYSLIVNGKLIGTKEMILAK</sequence>
<dbReference type="Gene3D" id="2.150.10.10">
    <property type="entry name" value="Serralysin-like metalloprotease, C-terminal"/>
    <property type="match status" value="1"/>
</dbReference>
<dbReference type="AlphaFoldDB" id="A0A5B8VH49"/>
<evidence type="ECO:0000256" key="2">
    <source>
        <dbReference type="SAM" id="SignalP"/>
    </source>
</evidence>
<dbReference type="RefSeq" id="WP_147192514.1">
    <property type="nucleotide sequence ID" value="NZ_CP042435.1"/>
</dbReference>
<proteinExistence type="predicted"/>
<dbReference type="Proteomes" id="UP000321533">
    <property type="component" value="Chromosome"/>
</dbReference>
<evidence type="ECO:0000259" key="3">
    <source>
        <dbReference type="PROSITE" id="PS51688"/>
    </source>
</evidence>
<organism evidence="4 5">
    <name type="scientific">Panacibacter ginsenosidivorans</name>
    <dbReference type="NCBI Taxonomy" id="1813871"/>
    <lineage>
        <taxon>Bacteria</taxon>
        <taxon>Pseudomonadati</taxon>
        <taxon>Bacteroidota</taxon>
        <taxon>Chitinophagia</taxon>
        <taxon>Chitinophagales</taxon>
        <taxon>Chitinophagaceae</taxon>
        <taxon>Panacibacter</taxon>
    </lineage>
</organism>
<feature type="chain" id="PRO_5022949759" description="Peptidase S74 domain-containing protein" evidence="2">
    <location>
        <begin position="23"/>
        <end position="811"/>
    </location>
</feature>
<feature type="signal peptide" evidence="2">
    <location>
        <begin position="1"/>
        <end position="22"/>
    </location>
</feature>
<evidence type="ECO:0000313" key="5">
    <source>
        <dbReference type="Proteomes" id="UP000321533"/>
    </source>
</evidence>
<protein>
    <recommendedName>
        <fullName evidence="3">Peptidase S74 domain-containing protein</fullName>
    </recommendedName>
</protein>
<feature type="domain" description="Peptidase S74" evidence="3">
    <location>
        <begin position="559"/>
        <end position="695"/>
    </location>
</feature>
<dbReference type="InterPro" id="IPR030392">
    <property type="entry name" value="S74_ICA"/>
</dbReference>
<keyword evidence="1" id="KW-0175">Coiled coil</keyword>
<gene>
    <name evidence="4" type="ORF">FRZ67_20890</name>
</gene>
<keyword evidence="5" id="KW-1185">Reference proteome</keyword>
<reference evidence="4 5" key="1">
    <citation type="journal article" date="2016" name="Int. J. Syst. Evol. Microbiol.">
        <title>Panacibacter ginsenosidivorans gen. nov., sp. nov., with ginsenoside converting activity isolated from soil of a ginseng field.</title>
        <authorList>
            <person name="Siddiqi M.Z."/>
            <person name="Muhammad Shafi S."/>
            <person name="Choi K.D."/>
            <person name="Im W.T."/>
        </authorList>
    </citation>
    <scope>NUCLEOTIDE SEQUENCE [LARGE SCALE GENOMIC DNA]</scope>
    <source>
        <strain evidence="4 5">Gsoil1550</strain>
    </source>
</reference>
<name>A0A5B8VH49_9BACT</name>
<keyword evidence="2" id="KW-0732">Signal</keyword>